<keyword evidence="5" id="KW-1185">Reference proteome</keyword>
<dbReference type="PANTHER" id="PTHR44591">
    <property type="entry name" value="STRESS RESPONSE REGULATOR PROTEIN 1"/>
    <property type="match status" value="1"/>
</dbReference>
<dbReference type="Gene3D" id="3.40.50.2300">
    <property type="match status" value="1"/>
</dbReference>
<comment type="caution">
    <text evidence="4">The sequence shown here is derived from an EMBL/GenBank/DDBJ whole genome shotgun (WGS) entry which is preliminary data.</text>
</comment>
<protein>
    <submittedName>
        <fullName evidence="4">Response regulator</fullName>
    </submittedName>
</protein>
<dbReference type="Pfam" id="PF00072">
    <property type="entry name" value="Response_reg"/>
    <property type="match status" value="1"/>
</dbReference>
<evidence type="ECO:0000313" key="4">
    <source>
        <dbReference type="EMBL" id="NIY73122.1"/>
    </source>
</evidence>
<evidence type="ECO:0000256" key="1">
    <source>
        <dbReference type="ARBA" id="ARBA00022553"/>
    </source>
</evidence>
<keyword evidence="1 2" id="KW-0597">Phosphoprotein</keyword>
<dbReference type="Proteomes" id="UP000709466">
    <property type="component" value="Unassembled WGS sequence"/>
</dbReference>
<dbReference type="InterPro" id="IPR001789">
    <property type="entry name" value="Sig_transdc_resp-reg_receiver"/>
</dbReference>
<dbReference type="EMBL" id="JAATOP010000007">
    <property type="protein sequence ID" value="NIY73122.1"/>
    <property type="molecule type" value="Genomic_DNA"/>
</dbReference>
<dbReference type="InterPro" id="IPR011006">
    <property type="entry name" value="CheY-like_superfamily"/>
</dbReference>
<reference evidence="4 5" key="1">
    <citation type="submission" date="2020-03" db="EMBL/GenBank/DDBJ databases">
        <title>Bacterial isolates of synthetic phycosphere.</title>
        <authorList>
            <person name="Fu H."/>
            <person name="Moran M.A."/>
        </authorList>
    </citation>
    <scope>NUCLEOTIDE SEQUENCE [LARGE SCALE GENOMIC DNA]</scope>
    <source>
        <strain evidence="4 5">HF1</strain>
    </source>
</reference>
<dbReference type="PROSITE" id="PS50110">
    <property type="entry name" value="RESPONSE_REGULATORY"/>
    <property type="match status" value="1"/>
</dbReference>
<dbReference type="PANTHER" id="PTHR44591:SF3">
    <property type="entry name" value="RESPONSE REGULATORY DOMAIN-CONTAINING PROTEIN"/>
    <property type="match status" value="1"/>
</dbReference>
<evidence type="ECO:0000313" key="5">
    <source>
        <dbReference type="Proteomes" id="UP000709466"/>
    </source>
</evidence>
<feature type="modified residue" description="4-aspartylphosphate" evidence="2">
    <location>
        <position position="52"/>
    </location>
</feature>
<proteinExistence type="predicted"/>
<organism evidence="4 5">
    <name type="scientific">Marivivens donghaensis</name>
    <dbReference type="NCBI Taxonomy" id="1699413"/>
    <lineage>
        <taxon>Bacteria</taxon>
        <taxon>Pseudomonadati</taxon>
        <taxon>Pseudomonadota</taxon>
        <taxon>Alphaproteobacteria</taxon>
        <taxon>Rhodobacterales</taxon>
        <taxon>Paracoccaceae</taxon>
        <taxon>Marivivens group</taxon>
        <taxon>Marivivens</taxon>
    </lineage>
</organism>
<gene>
    <name evidence="4" type="ORF">HCZ30_11845</name>
</gene>
<sequence>MAHILLVDDDQTFLDTASEAIQALGHTTSCATNQFDAVELVEPGVFNLAFVDVIMPGGGAITAVNLLKEKDQDLPIIAMTGMWTVRSSPVMQVGLHNAAAKIEKTYRLSELEELITKYANSSEISASAIAT</sequence>
<evidence type="ECO:0000256" key="2">
    <source>
        <dbReference type="PROSITE-ProRule" id="PRU00169"/>
    </source>
</evidence>
<name>A0ABX0W2H0_9RHOB</name>
<feature type="domain" description="Response regulatory" evidence="3">
    <location>
        <begin position="3"/>
        <end position="119"/>
    </location>
</feature>
<dbReference type="SUPFAM" id="SSF52172">
    <property type="entry name" value="CheY-like"/>
    <property type="match status" value="1"/>
</dbReference>
<dbReference type="InterPro" id="IPR050595">
    <property type="entry name" value="Bact_response_regulator"/>
</dbReference>
<accession>A0ABX0W2H0</accession>
<dbReference type="RefSeq" id="WP_167638502.1">
    <property type="nucleotide sequence ID" value="NZ_JAATOP010000007.1"/>
</dbReference>
<dbReference type="SMART" id="SM00448">
    <property type="entry name" value="REC"/>
    <property type="match status" value="1"/>
</dbReference>
<evidence type="ECO:0000259" key="3">
    <source>
        <dbReference type="PROSITE" id="PS50110"/>
    </source>
</evidence>
<dbReference type="CDD" id="cd00156">
    <property type="entry name" value="REC"/>
    <property type="match status" value="1"/>
</dbReference>